<comment type="caution">
    <text evidence="1">The sequence shown here is derived from an EMBL/GenBank/DDBJ whole genome shotgun (WGS) entry which is preliminary data.</text>
</comment>
<keyword evidence="2" id="KW-1185">Reference proteome</keyword>
<sequence>MVHKQYRSFCRKYARSQSLVFQNTCHLQLYLHSCHSVLCIKVVVHVNDSSSWLKKVKKFRCKSHLLVFRTTLSFCNNQELYAFIKKSRNTFYRNMGEHPKTGNHLGNQI</sequence>
<evidence type="ECO:0000313" key="1">
    <source>
        <dbReference type="EMBL" id="KZS16369.1"/>
    </source>
</evidence>
<name>A0A164ZHE9_9CRUS</name>
<evidence type="ECO:0000313" key="2">
    <source>
        <dbReference type="Proteomes" id="UP000076858"/>
    </source>
</evidence>
<dbReference type="AlphaFoldDB" id="A0A164ZHE9"/>
<dbReference type="Proteomes" id="UP000076858">
    <property type="component" value="Unassembled WGS sequence"/>
</dbReference>
<proteinExistence type="predicted"/>
<protein>
    <submittedName>
        <fullName evidence="1">Uncharacterized protein</fullName>
    </submittedName>
</protein>
<dbReference type="EMBL" id="LRGB01000725">
    <property type="protein sequence ID" value="KZS16369.1"/>
    <property type="molecule type" value="Genomic_DNA"/>
</dbReference>
<accession>A0A164ZHE9</accession>
<organism evidence="1 2">
    <name type="scientific">Daphnia magna</name>
    <dbReference type="NCBI Taxonomy" id="35525"/>
    <lineage>
        <taxon>Eukaryota</taxon>
        <taxon>Metazoa</taxon>
        <taxon>Ecdysozoa</taxon>
        <taxon>Arthropoda</taxon>
        <taxon>Crustacea</taxon>
        <taxon>Branchiopoda</taxon>
        <taxon>Diplostraca</taxon>
        <taxon>Cladocera</taxon>
        <taxon>Anomopoda</taxon>
        <taxon>Daphniidae</taxon>
        <taxon>Daphnia</taxon>
    </lineage>
</organism>
<reference evidence="1 2" key="1">
    <citation type="submission" date="2016-03" db="EMBL/GenBank/DDBJ databases">
        <title>EvidentialGene: Evidence-directed Construction of Genes on Genomes.</title>
        <authorList>
            <person name="Gilbert D.G."/>
            <person name="Choi J.-H."/>
            <person name="Mockaitis K."/>
            <person name="Colbourne J."/>
            <person name="Pfrender M."/>
        </authorList>
    </citation>
    <scope>NUCLEOTIDE SEQUENCE [LARGE SCALE GENOMIC DNA]</scope>
    <source>
        <strain evidence="1 2">Xinb3</strain>
        <tissue evidence="1">Complete organism</tissue>
    </source>
</reference>
<gene>
    <name evidence="1" type="ORF">APZ42_018014</name>
</gene>